<gene>
    <name evidence="4" type="ORF">GEOBRER4_n3779</name>
</gene>
<feature type="domain" description="Glycosyl transferase family 28 C-terminal" evidence="3">
    <location>
        <begin position="207"/>
        <end position="327"/>
    </location>
</feature>
<dbReference type="Gene3D" id="3.40.50.11190">
    <property type="match status" value="1"/>
</dbReference>
<proteinExistence type="predicted"/>
<name>A0A6S6MAX9_9BACT</name>
<evidence type="ECO:0000256" key="1">
    <source>
        <dbReference type="PIRSR" id="PIRSR620023-1"/>
    </source>
</evidence>
<dbReference type="PANTHER" id="PTHR21015">
    <property type="entry name" value="UDP-N-ACETYLGLUCOSAMINE--N-ACETYLMURAMYL-(PENTAPEPTIDE) PYROPHOSPHORYL-UNDECAPRENOL N-ACETYLGLUCOSAMINE TRANSFERASE 1"/>
    <property type="match status" value="1"/>
</dbReference>
<keyword evidence="4" id="KW-0808">Transferase</keyword>
<organism evidence="4 5">
    <name type="scientific">Citrifermentans bremense</name>
    <dbReference type="NCBI Taxonomy" id="60035"/>
    <lineage>
        <taxon>Bacteria</taxon>
        <taxon>Pseudomonadati</taxon>
        <taxon>Thermodesulfobacteriota</taxon>
        <taxon>Desulfuromonadia</taxon>
        <taxon>Geobacterales</taxon>
        <taxon>Geobacteraceae</taxon>
        <taxon>Citrifermentans</taxon>
    </lineage>
</organism>
<evidence type="ECO:0000259" key="3">
    <source>
        <dbReference type="Pfam" id="PF04101"/>
    </source>
</evidence>
<dbReference type="PANTHER" id="PTHR21015:SF22">
    <property type="entry name" value="GLYCOSYLTRANSFERASE"/>
    <property type="match status" value="1"/>
</dbReference>
<dbReference type="KEGG" id="gbn:GEOBRER4_36340"/>
<feature type="binding site" evidence="2">
    <location>
        <position position="263"/>
    </location>
    <ligand>
        <name>substrate</name>
    </ligand>
</feature>
<dbReference type="InterPro" id="IPR020023">
    <property type="entry name" value="PseG"/>
</dbReference>
<evidence type="ECO:0000313" key="4">
    <source>
        <dbReference type="EMBL" id="BCG48884.1"/>
    </source>
</evidence>
<keyword evidence="5" id="KW-1185">Reference proteome</keyword>
<feature type="active site" description="Proton acceptor" evidence="1">
    <location>
        <position position="18"/>
    </location>
</feature>
<sequence>MMKVLVRCDASAVIGSGHVMRCLTLADFLSSRGARIFFVCRELPGDLTHLIEGKGYPVHRITLRTPGWEEDAEKSAVFATEAGIGFDWLIVDHYRLDARYERRMRRLGVKILAIDDLADRPHDCDLLLDQNLHKNMELRYQGLLPAQCLPLLGPRYALLRPEFFEARLKLRPRRGELKRILVSFGGADPTNETAKVMAALELLETGAPALDVVVGSANLDAASVQAACVAHKDWSFHNQADNMAELMSRADLALGGGGGTTWERCFLGLPSLTVVVADNQREPTEAVAAKGATWNLGWHSDVTPQIMAQWIARLQKDPELLAEASRRCFQLMGDRAPEAGHPLVALMHGEKP</sequence>
<dbReference type="EMBL" id="AP023213">
    <property type="protein sequence ID" value="BCG48884.1"/>
    <property type="molecule type" value="Genomic_DNA"/>
</dbReference>
<dbReference type="InterPro" id="IPR007235">
    <property type="entry name" value="Glyco_trans_28_C"/>
</dbReference>
<reference evidence="4 5" key="1">
    <citation type="submission" date="2020-06" db="EMBL/GenBank/DDBJ databases">
        <title>Interaction of electrochemicaly active bacteria, Geobacter bremensis R4 on different carbon anode.</title>
        <authorList>
            <person name="Meng L."/>
            <person name="Yoshida N."/>
        </authorList>
    </citation>
    <scope>NUCLEOTIDE SEQUENCE [LARGE SCALE GENOMIC DNA]</scope>
    <source>
        <strain evidence="4 5">R4</strain>
    </source>
</reference>
<dbReference type="SUPFAM" id="SSF53756">
    <property type="entry name" value="UDP-Glycosyltransferase/glycogen phosphorylase"/>
    <property type="match status" value="1"/>
</dbReference>
<dbReference type="Pfam" id="PF04101">
    <property type="entry name" value="Glyco_tran_28_C"/>
    <property type="match status" value="1"/>
</dbReference>
<evidence type="ECO:0000256" key="2">
    <source>
        <dbReference type="PIRSR" id="PIRSR620023-2"/>
    </source>
</evidence>
<accession>A0A6S6MAX9</accession>
<dbReference type="Gene3D" id="3.40.50.2000">
    <property type="entry name" value="Glycogen Phosphorylase B"/>
    <property type="match status" value="1"/>
</dbReference>
<dbReference type="NCBIfam" id="TIGR03590">
    <property type="entry name" value="PseG"/>
    <property type="match status" value="1"/>
</dbReference>
<feature type="binding site" evidence="2">
    <location>
        <position position="160"/>
    </location>
    <ligand>
        <name>substrate</name>
    </ligand>
</feature>
<evidence type="ECO:0000313" key="5">
    <source>
        <dbReference type="Proteomes" id="UP000515472"/>
    </source>
</evidence>
<dbReference type="GO" id="GO:0016758">
    <property type="term" value="F:hexosyltransferase activity"/>
    <property type="evidence" value="ECO:0007669"/>
    <property type="project" value="InterPro"/>
</dbReference>
<protein>
    <submittedName>
        <fullName evidence="4">GCN5-related N-acetyltransferase</fullName>
    </submittedName>
</protein>
<dbReference type="RefSeq" id="WP_185243492.1">
    <property type="nucleotide sequence ID" value="NZ_AP023213.1"/>
</dbReference>
<dbReference type="Proteomes" id="UP000515472">
    <property type="component" value="Chromosome"/>
</dbReference>
<dbReference type="AlphaFoldDB" id="A0A6S6MAX9"/>